<comment type="caution">
    <text evidence="6">The sequence shown here is derived from an EMBL/GenBank/DDBJ whole genome shotgun (WGS) entry which is preliminary data.</text>
</comment>
<dbReference type="InterPro" id="IPR036388">
    <property type="entry name" value="WH-like_DNA-bd_sf"/>
</dbReference>
<dbReference type="Gene3D" id="3.40.190.290">
    <property type="match status" value="1"/>
</dbReference>
<evidence type="ECO:0000256" key="1">
    <source>
        <dbReference type="ARBA" id="ARBA00009437"/>
    </source>
</evidence>
<sequence length="317" mass="35415">MDQLTAIRAFARVVEAGNFTRAADSLDMPNATLSKMVQELEAYLGVRLLQRTTRRVTVTPEGQAYYEKTARVLRDLEDIDTSLNAARSKPRGLLRVDVGGSTARDVLIPMLPEFMARYPDICLDLGVSDRPVDLISDNVDCVIRGGPLDNSTLIARKIGTATLITCATPAYLKSSGTPAYPDELKNGHRLVCYVSSQNGRAFPFRFERDGEKTEIKVPHRIGVNESNAHLAAGLAGLGIIQTFSYSANSALRDGTLVEILNEWRPAPYPFHVVYPQNRHVPQRLRVFIDWLLEGFHIRSQQRFAAQIIFPHKINERL</sequence>
<evidence type="ECO:0000313" key="6">
    <source>
        <dbReference type="EMBL" id="MBF7955621.1"/>
    </source>
</evidence>
<dbReference type="SUPFAM" id="SSF53850">
    <property type="entry name" value="Periplasmic binding protein-like II"/>
    <property type="match status" value="1"/>
</dbReference>
<dbReference type="Gene3D" id="1.10.10.10">
    <property type="entry name" value="Winged helix-like DNA-binding domain superfamily/Winged helix DNA-binding domain"/>
    <property type="match status" value="1"/>
</dbReference>
<keyword evidence="2" id="KW-0805">Transcription regulation</keyword>
<protein>
    <submittedName>
        <fullName evidence="6">LysR family transcriptional regulator</fullName>
    </submittedName>
</protein>
<dbReference type="InterPro" id="IPR058163">
    <property type="entry name" value="LysR-type_TF_proteobact-type"/>
</dbReference>
<dbReference type="EMBL" id="JADOBH010000002">
    <property type="protein sequence ID" value="MBF7955621.1"/>
    <property type="molecule type" value="Genomic_DNA"/>
</dbReference>
<dbReference type="RefSeq" id="WP_195817074.1">
    <property type="nucleotide sequence ID" value="NZ_JADOBH010000002.1"/>
</dbReference>
<keyword evidence="7" id="KW-1185">Reference proteome</keyword>
<name>A0ABS0DNZ9_9GAMM</name>
<dbReference type="InterPro" id="IPR036390">
    <property type="entry name" value="WH_DNA-bd_sf"/>
</dbReference>
<dbReference type="InterPro" id="IPR005119">
    <property type="entry name" value="LysR_subst-bd"/>
</dbReference>
<dbReference type="CDD" id="cd08472">
    <property type="entry name" value="PBP2_CrgA_like_3"/>
    <property type="match status" value="1"/>
</dbReference>
<dbReference type="SUPFAM" id="SSF46785">
    <property type="entry name" value="Winged helix' DNA-binding domain"/>
    <property type="match status" value="1"/>
</dbReference>
<evidence type="ECO:0000256" key="3">
    <source>
        <dbReference type="ARBA" id="ARBA00023125"/>
    </source>
</evidence>
<dbReference type="Proteomes" id="UP000600307">
    <property type="component" value="Unassembled WGS sequence"/>
</dbReference>
<evidence type="ECO:0000256" key="4">
    <source>
        <dbReference type="ARBA" id="ARBA00023163"/>
    </source>
</evidence>
<comment type="similarity">
    <text evidence="1">Belongs to the LysR transcriptional regulatory family.</text>
</comment>
<dbReference type="PANTHER" id="PTHR30537:SF72">
    <property type="entry name" value="LYSR FAMILY TRANSCRIPTIONAL REGULATOR"/>
    <property type="match status" value="1"/>
</dbReference>
<evidence type="ECO:0000256" key="2">
    <source>
        <dbReference type="ARBA" id="ARBA00023015"/>
    </source>
</evidence>
<proteinExistence type="inferred from homology"/>
<reference evidence="6 7" key="1">
    <citation type="submission" date="2020-11" db="EMBL/GenBank/DDBJ databases">
        <title>Taxonomic investigation of Rahnella spp.</title>
        <authorList>
            <person name="Lee S.D."/>
        </authorList>
    </citation>
    <scope>NUCLEOTIDE SEQUENCE [LARGE SCALE GENOMIC DNA]</scope>
    <source>
        <strain evidence="6 7">SAP-10</strain>
    </source>
</reference>
<feature type="domain" description="HTH lysR-type" evidence="5">
    <location>
        <begin position="1"/>
        <end position="59"/>
    </location>
</feature>
<gene>
    <name evidence="6" type="ORF">IV431_08675</name>
</gene>
<accession>A0ABS0DNZ9</accession>
<keyword evidence="4" id="KW-0804">Transcription</keyword>
<organism evidence="6 7">
    <name type="scientific">Rahnella victoriana</name>
    <dbReference type="NCBI Taxonomy" id="1510570"/>
    <lineage>
        <taxon>Bacteria</taxon>
        <taxon>Pseudomonadati</taxon>
        <taxon>Pseudomonadota</taxon>
        <taxon>Gammaproteobacteria</taxon>
        <taxon>Enterobacterales</taxon>
        <taxon>Yersiniaceae</taxon>
        <taxon>Rahnella</taxon>
    </lineage>
</organism>
<keyword evidence="3" id="KW-0238">DNA-binding</keyword>
<dbReference type="InterPro" id="IPR000847">
    <property type="entry name" value="LysR_HTH_N"/>
</dbReference>
<dbReference type="PROSITE" id="PS50931">
    <property type="entry name" value="HTH_LYSR"/>
    <property type="match status" value="1"/>
</dbReference>
<dbReference type="Pfam" id="PF00126">
    <property type="entry name" value="HTH_1"/>
    <property type="match status" value="1"/>
</dbReference>
<dbReference type="PANTHER" id="PTHR30537">
    <property type="entry name" value="HTH-TYPE TRANSCRIPTIONAL REGULATOR"/>
    <property type="match status" value="1"/>
</dbReference>
<dbReference type="Pfam" id="PF03466">
    <property type="entry name" value="LysR_substrate"/>
    <property type="match status" value="1"/>
</dbReference>
<evidence type="ECO:0000313" key="7">
    <source>
        <dbReference type="Proteomes" id="UP000600307"/>
    </source>
</evidence>
<evidence type="ECO:0000259" key="5">
    <source>
        <dbReference type="PROSITE" id="PS50931"/>
    </source>
</evidence>